<feature type="transmembrane region" description="Helical" evidence="7">
    <location>
        <begin position="107"/>
        <end position="130"/>
    </location>
</feature>
<feature type="transmembrane region" description="Helical" evidence="7">
    <location>
        <begin position="211"/>
        <end position="230"/>
    </location>
</feature>
<comment type="subcellular location">
    <subcellularLocation>
        <location evidence="1">Membrane</location>
        <topology evidence="1">Multi-pass membrane protein</topology>
    </subcellularLocation>
</comment>
<evidence type="ECO:0000256" key="5">
    <source>
        <dbReference type="ARBA" id="ARBA00023136"/>
    </source>
</evidence>
<feature type="binding site" evidence="6">
    <location>
        <position position="131"/>
    </location>
    <ligand>
        <name>Zn(2+)</name>
        <dbReference type="ChEBI" id="CHEBI:29105"/>
    </ligand>
</feature>
<organism evidence="8 9">
    <name type="scientific">Oopsacas minuta</name>
    <dbReference type="NCBI Taxonomy" id="111878"/>
    <lineage>
        <taxon>Eukaryota</taxon>
        <taxon>Metazoa</taxon>
        <taxon>Porifera</taxon>
        <taxon>Hexactinellida</taxon>
        <taxon>Hexasterophora</taxon>
        <taxon>Lyssacinosida</taxon>
        <taxon>Leucopsacidae</taxon>
        <taxon>Oopsacas</taxon>
    </lineage>
</organism>
<evidence type="ECO:0000256" key="1">
    <source>
        <dbReference type="ARBA" id="ARBA00004141"/>
    </source>
</evidence>
<feature type="transmembrane region" description="Helical" evidence="7">
    <location>
        <begin position="236"/>
        <end position="263"/>
    </location>
</feature>
<evidence type="ECO:0000256" key="7">
    <source>
        <dbReference type="SAM" id="Phobius"/>
    </source>
</evidence>
<evidence type="ECO:0000256" key="6">
    <source>
        <dbReference type="PIRSR" id="PIRSR604254-1"/>
    </source>
</evidence>
<dbReference type="InterPro" id="IPR004254">
    <property type="entry name" value="AdipoR/HlyIII-related"/>
</dbReference>
<dbReference type="PANTHER" id="PTHR20855:SF15">
    <property type="entry name" value="PROGESTIN AND ADIPOQ RECEPTOR FAMILY MEMBER 3"/>
    <property type="match status" value="1"/>
</dbReference>
<feature type="binding site" evidence="6">
    <location>
        <position position="286"/>
    </location>
    <ligand>
        <name>Zn(2+)</name>
        <dbReference type="ChEBI" id="CHEBI:29105"/>
    </ligand>
</feature>
<feature type="transmembrane region" description="Helical" evidence="7">
    <location>
        <begin position="77"/>
        <end position="95"/>
    </location>
</feature>
<keyword evidence="6" id="KW-0479">Metal-binding</keyword>
<dbReference type="Proteomes" id="UP001165289">
    <property type="component" value="Unassembled WGS sequence"/>
</dbReference>
<protein>
    <submittedName>
        <fullName evidence="8">Progestin and adipoQ receptor family member 3-like</fullName>
    </submittedName>
</protein>
<dbReference type="GO" id="GO:0038023">
    <property type="term" value="F:signaling receptor activity"/>
    <property type="evidence" value="ECO:0007669"/>
    <property type="project" value="TreeGrafter"/>
</dbReference>
<keyword evidence="8" id="KW-0675">Receptor</keyword>
<proteinExistence type="inferred from homology"/>
<comment type="similarity">
    <text evidence="2">Belongs to the ADIPOR family.</text>
</comment>
<dbReference type="EMBL" id="JAKMXF010000133">
    <property type="protein sequence ID" value="KAI6656938.1"/>
    <property type="molecule type" value="Genomic_DNA"/>
</dbReference>
<name>A0AAV7K6W6_9METZ</name>
<keyword evidence="9" id="KW-1185">Reference proteome</keyword>
<dbReference type="GO" id="GO:0046872">
    <property type="term" value="F:metal ion binding"/>
    <property type="evidence" value="ECO:0007669"/>
    <property type="project" value="UniProtKB-KW"/>
</dbReference>
<feature type="transmembrane region" description="Helical" evidence="7">
    <location>
        <begin position="181"/>
        <end position="199"/>
    </location>
</feature>
<sequence length="314" mass="36189">MQKDNVNEDSNLISAVNIEADDMPAGRPKRTCGIPLYTFDLIPSYLQFNPFIRSGYRWGLSFKLCTLSLFTLHNETINIWSHLIGIIYLLVYTPIDYVYLNSLDASYPHYLIFVSFIVLAMLSLTLSALYHLLMCHSEYQCDMWLRMDSAGIGLALCGCYIPSCFYAFYCPGVENTWRDVYMVALCLAVFISLILPLHPDFLTRRWNIRRLLFYFGLIMVGGVPITQWVVMQGGFGVHIVFIFLIPNGIIMYVLGLAGGAFYVTKFPERIWPGKFDYFGASHQLWHVCVLLALTWMHHIVRTEFYYRITTESCS</sequence>
<comment type="caution">
    <text evidence="8">The sequence shown here is derived from an EMBL/GenBank/DDBJ whole genome shotgun (WGS) entry which is preliminary data.</text>
</comment>
<keyword evidence="4 7" id="KW-1133">Transmembrane helix</keyword>
<evidence type="ECO:0000256" key="3">
    <source>
        <dbReference type="ARBA" id="ARBA00022692"/>
    </source>
</evidence>
<keyword evidence="6" id="KW-0862">Zinc</keyword>
<evidence type="ECO:0000256" key="2">
    <source>
        <dbReference type="ARBA" id="ARBA00007018"/>
    </source>
</evidence>
<dbReference type="PANTHER" id="PTHR20855">
    <property type="entry name" value="ADIPOR/PROGESTIN RECEPTOR-RELATED"/>
    <property type="match status" value="1"/>
</dbReference>
<evidence type="ECO:0000313" key="8">
    <source>
        <dbReference type="EMBL" id="KAI6656938.1"/>
    </source>
</evidence>
<gene>
    <name evidence="8" type="ORF">LOD99_16240</name>
</gene>
<dbReference type="GO" id="GO:0016020">
    <property type="term" value="C:membrane"/>
    <property type="evidence" value="ECO:0007669"/>
    <property type="project" value="UniProtKB-SubCell"/>
</dbReference>
<feature type="transmembrane region" description="Helical" evidence="7">
    <location>
        <begin position="150"/>
        <end position="169"/>
    </location>
</feature>
<evidence type="ECO:0000313" key="9">
    <source>
        <dbReference type="Proteomes" id="UP001165289"/>
    </source>
</evidence>
<keyword evidence="5 7" id="KW-0472">Membrane</keyword>
<dbReference type="AlphaFoldDB" id="A0AAV7K6W6"/>
<keyword evidence="3 7" id="KW-0812">Transmembrane</keyword>
<evidence type="ECO:0000256" key="4">
    <source>
        <dbReference type="ARBA" id="ARBA00022989"/>
    </source>
</evidence>
<reference evidence="8 9" key="1">
    <citation type="journal article" date="2023" name="BMC Biol.">
        <title>The compact genome of the sponge Oopsacas minuta (Hexactinellida) is lacking key metazoan core genes.</title>
        <authorList>
            <person name="Santini S."/>
            <person name="Schenkelaars Q."/>
            <person name="Jourda C."/>
            <person name="Duchesne M."/>
            <person name="Belahbib H."/>
            <person name="Rocher C."/>
            <person name="Selva M."/>
            <person name="Riesgo A."/>
            <person name="Vervoort M."/>
            <person name="Leys S.P."/>
            <person name="Kodjabachian L."/>
            <person name="Le Bivic A."/>
            <person name="Borchiellini C."/>
            <person name="Claverie J.M."/>
            <person name="Renard E."/>
        </authorList>
    </citation>
    <scope>NUCLEOTIDE SEQUENCE [LARGE SCALE GENOMIC DNA]</scope>
    <source>
        <strain evidence="8">SPO-2</strain>
    </source>
</reference>
<accession>A0AAV7K6W6</accession>
<dbReference type="Pfam" id="PF03006">
    <property type="entry name" value="HlyIII"/>
    <property type="match status" value="1"/>
</dbReference>
<feature type="binding site" evidence="6">
    <location>
        <position position="282"/>
    </location>
    <ligand>
        <name>Zn(2+)</name>
        <dbReference type="ChEBI" id="CHEBI:29105"/>
    </ligand>
</feature>